<dbReference type="KEGG" id="vg:5142277"/>
<accession>Q1KLD1</accession>
<reference evidence="2 3" key="1">
    <citation type="journal article" date="2007" name="Virus Genes">
        <title>Complete genomic sequence of Dracaena mottle virus, a distinct badnavirus.</title>
        <authorList>
            <person name="Su L."/>
            <person name="Gao S."/>
            <person name="Huang Y."/>
            <person name="Ji C."/>
            <person name="Wang D."/>
            <person name="Ma Y."/>
            <person name="Fang R."/>
            <person name="Chen X."/>
        </authorList>
    </citation>
    <scope>NUCLEOTIDE SEQUENCE [LARGE SCALE GENOMIC DNA]</scope>
</reference>
<dbReference type="Proteomes" id="UP000204139">
    <property type="component" value="Segment"/>
</dbReference>
<sequence>MSFPGGKPSPSMSWQIRSSLTTAPNSCMWRTYLEKMRRKLGSNGGWHSSKSMRASLQWRMIHKQSSPKCEESSPLKIQARGQQKNKTEPTWTSEGSAAQT</sequence>
<feature type="region of interest" description="Disordered" evidence="1">
    <location>
        <begin position="60"/>
        <end position="100"/>
    </location>
</feature>
<evidence type="ECO:0000313" key="3">
    <source>
        <dbReference type="Proteomes" id="UP000204139"/>
    </source>
</evidence>
<evidence type="ECO:0000313" key="2">
    <source>
        <dbReference type="EMBL" id="ABE77346.1"/>
    </source>
</evidence>
<keyword evidence="3" id="KW-1185">Reference proteome</keyword>
<dbReference type="EMBL" id="DQ473478">
    <property type="protein sequence ID" value="ABE77346.1"/>
    <property type="molecule type" value="Genomic_DNA"/>
</dbReference>
<dbReference type="GeneID" id="5142277"/>
<name>Q1KLD1_9VIRU</name>
<organism evidence="2 3">
    <name type="scientific">Dracaena mottle virus</name>
    <dbReference type="NCBI Taxonomy" id="380669"/>
    <lineage>
        <taxon>Viruses</taxon>
        <taxon>Riboviria</taxon>
        <taxon>Pararnavirae</taxon>
        <taxon>Artverviricota</taxon>
        <taxon>Revtraviricetes</taxon>
        <taxon>Ortervirales</taxon>
        <taxon>Caulimoviridae</taxon>
        <taxon>Badnavirus</taxon>
        <taxon>Badnavirus maculadracaenae</taxon>
    </lineage>
</organism>
<evidence type="ECO:0000256" key="1">
    <source>
        <dbReference type="SAM" id="MobiDB-lite"/>
    </source>
</evidence>
<dbReference type="RefSeq" id="YP_610967.1">
    <property type="nucleotide sequence ID" value="NC_008034.1"/>
</dbReference>
<proteinExistence type="predicted"/>
<feature type="compositionally biased region" description="Polar residues" evidence="1">
    <location>
        <begin position="80"/>
        <end position="100"/>
    </location>
</feature>
<protein>
    <submittedName>
        <fullName evidence="2">Uncharacterized protein</fullName>
    </submittedName>
</protein>